<evidence type="ECO:0000256" key="1">
    <source>
        <dbReference type="ARBA" id="ARBA00004328"/>
    </source>
</evidence>
<dbReference type="InterPro" id="IPR011050">
    <property type="entry name" value="Pectin_lyase_fold/virulence"/>
</dbReference>
<keyword evidence="2" id="KW-0946">Virion</keyword>
<reference evidence="4" key="1">
    <citation type="journal article" date="2021" name="Proc. Natl. Acad. Sci. U.S.A.">
        <title>A Catalog of Tens of Thousands of Viruses from Human Metagenomes Reveals Hidden Associations with Chronic Diseases.</title>
        <authorList>
            <person name="Tisza M.J."/>
            <person name="Buck C.B."/>
        </authorList>
    </citation>
    <scope>NUCLEOTIDE SEQUENCE</scope>
    <source>
        <strain evidence="4">CtrTt13</strain>
    </source>
</reference>
<feature type="region of interest" description="Disordered" evidence="3">
    <location>
        <begin position="91"/>
        <end position="117"/>
    </location>
</feature>
<dbReference type="InterPro" id="IPR006626">
    <property type="entry name" value="PbH1"/>
</dbReference>
<accession>A0A8S5NSH4</accession>
<evidence type="ECO:0000313" key="4">
    <source>
        <dbReference type="EMBL" id="DAD97741.1"/>
    </source>
</evidence>
<proteinExistence type="predicted"/>
<dbReference type="GO" id="GO:0051701">
    <property type="term" value="P:biological process involved in interaction with host"/>
    <property type="evidence" value="ECO:0007669"/>
    <property type="project" value="UniProtKB-ARBA"/>
</dbReference>
<protein>
    <submittedName>
        <fullName evidence="4">Tailspike protein</fullName>
    </submittedName>
</protein>
<evidence type="ECO:0000256" key="2">
    <source>
        <dbReference type="ARBA" id="ARBA00022844"/>
    </source>
</evidence>
<sequence>MQYIYKDRIIHIEWSIFKGTSPVREDFSRALVKCFLVGPNEKYLLDATAEGGKLLMDIPQGLPEGAYSLETIYVKNWNSLLPVRDTITPSDAPVPHRVPRPGINPNDHNTIHPHDFRGNERSLMRSRVEYAFAITSYPTEADDTESSGEVTLPLKSSVASYGYDGLSAYEIAVLRGDFDGTESEWLEWTHERIVADVKDLLQQLKDRDTRFVVKTQSQRDNLPDIKDGDEVYVTDDAMGYVLKEENGERIWMPSDYGSVTAKYILSFIADMPNFVADRAIADEFGKRIVDEYLTRDAVRNYISEIYNDLFVKNPPYIMDGYITVDMLSDAVKQLIGFGPIVNFPDDEFLTTKGGRITLKDKDYNPNSYSGMGRRILRKNMVNGVNVLTQRMMLCPNTIYVISYDYDLRGQTITIPSRSVLLFEGGSISNGIIEGNNTILLGTLYNVLRNIDISGTWKSDFKLSYFNIPNPNYDSFKDIQKGINGVAGTCNKFIIDIDCWGSSFVYVPSNTHILFEKGVTITKIAPEGGFLVYPKDNTIGGFDVIQNVSIEGEGILDQNTRNTQDVSASFIRCYHASNIIIRDLTFKDSGNYHYIELGAVDNVTIDKCSFIGHRYITDPSLPEKQHRGECIQIEYTESLDDEVKRDYLECKNVTISNCLFDGMYHYNGETKVYDTYCKSAIGCHSDTVDNISRNPHENIVIDSNTFVNIGDICINARYMNNSKFINNRAINLKGMFIGGAFANPDLLKTYYNFDNCIIRGNEVWYDTSLTQIVEIPAISDITRKVRGAIELYGCSGTIIEENTIYNSPVHVLYIANSPKTTINANTFEGWNTIDKNNGTLSNSGRCFFVADEEITEGTVKALTSELSLSSNFIRDSYMALEVRIFYRNKESLDSTLSILGNVVEVPNGKWDLYGFSMLENTIIMNTYNRPYYPTNDQGKYYLEDGKFIVWDGEIWRNSDGTWSNRVVII</sequence>
<dbReference type="GO" id="GO:0019058">
    <property type="term" value="P:viral life cycle"/>
    <property type="evidence" value="ECO:0007669"/>
    <property type="project" value="UniProtKB-ARBA"/>
</dbReference>
<dbReference type="GO" id="GO:0044423">
    <property type="term" value="C:virion component"/>
    <property type="evidence" value="ECO:0007669"/>
    <property type="project" value="UniProtKB-KW"/>
</dbReference>
<dbReference type="SMART" id="SM00710">
    <property type="entry name" value="PbH1"/>
    <property type="match status" value="5"/>
</dbReference>
<organism evidence="4">
    <name type="scientific">Podoviridae sp. ctrTt13</name>
    <dbReference type="NCBI Taxonomy" id="2825279"/>
    <lineage>
        <taxon>Viruses</taxon>
        <taxon>Duplodnaviria</taxon>
        <taxon>Heunggongvirae</taxon>
        <taxon>Uroviricota</taxon>
        <taxon>Caudoviricetes</taxon>
    </lineage>
</organism>
<comment type="subcellular location">
    <subcellularLocation>
        <location evidence="1">Virion</location>
    </subcellularLocation>
</comment>
<evidence type="ECO:0000256" key="3">
    <source>
        <dbReference type="SAM" id="MobiDB-lite"/>
    </source>
</evidence>
<dbReference type="Gene3D" id="2.160.20.10">
    <property type="entry name" value="Single-stranded right-handed beta-helix, Pectin lyase-like"/>
    <property type="match status" value="1"/>
</dbReference>
<dbReference type="InterPro" id="IPR012334">
    <property type="entry name" value="Pectin_lyas_fold"/>
</dbReference>
<dbReference type="EMBL" id="BK015247">
    <property type="protein sequence ID" value="DAD97741.1"/>
    <property type="molecule type" value="Genomic_DNA"/>
</dbReference>
<name>A0A8S5NSH4_9CAUD</name>
<dbReference type="SUPFAM" id="SSF51126">
    <property type="entry name" value="Pectin lyase-like"/>
    <property type="match status" value="1"/>
</dbReference>